<evidence type="ECO:0000256" key="1">
    <source>
        <dbReference type="ARBA" id="ARBA00006484"/>
    </source>
</evidence>
<dbReference type="GO" id="GO:0016491">
    <property type="term" value="F:oxidoreductase activity"/>
    <property type="evidence" value="ECO:0007669"/>
    <property type="project" value="UniProtKB-KW"/>
</dbReference>
<dbReference type="EMBL" id="PEBW01000004">
    <property type="protein sequence ID" value="PTQ51601.1"/>
    <property type="molecule type" value="Genomic_DNA"/>
</dbReference>
<dbReference type="PANTHER" id="PTHR44196:SF1">
    <property type="entry name" value="DEHYDROGENASE_REDUCTASE SDR FAMILY MEMBER 7B"/>
    <property type="match status" value="1"/>
</dbReference>
<organism evidence="6 7">
    <name type="scientific">Brockia lithotrophica</name>
    <dbReference type="NCBI Taxonomy" id="933949"/>
    <lineage>
        <taxon>Bacteria</taxon>
        <taxon>Bacillati</taxon>
        <taxon>Bacillota</taxon>
        <taxon>Bacilli</taxon>
        <taxon>Bacillales</taxon>
        <taxon>Bacillales Family X. Incertae Sedis</taxon>
        <taxon>Brockia</taxon>
    </lineage>
</organism>
<comment type="caution">
    <text evidence="6">The sequence shown here is derived from an EMBL/GenBank/DDBJ whole genome shotgun (WGS) entry which is preliminary data.</text>
</comment>
<evidence type="ECO:0000256" key="2">
    <source>
        <dbReference type="ARBA" id="ARBA00023002"/>
    </source>
</evidence>
<feature type="domain" description="Ketoreductase" evidence="5">
    <location>
        <begin position="8"/>
        <end position="190"/>
    </location>
</feature>
<comment type="similarity">
    <text evidence="1 3">Belongs to the short-chain dehydrogenases/reductases (SDR) family.</text>
</comment>
<dbReference type="Proteomes" id="UP000244016">
    <property type="component" value="Unassembled WGS sequence"/>
</dbReference>
<reference evidence="6 7" key="1">
    <citation type="submission" date="2017-08" db="EMBL/GenBank/DDBJ databases">
        <title>Burning lignite coal seam in the remote Altai Mountains harbors a hydrogen-driven thermophilic microbial community.</title>
        <authorList>
            <person name="Kadnikov V.V."/>
            <person name="Mardanov A.V."/>
            <person name="Ivasenko D."/>
            <person name="Beletsky A.V."/>
            <person name="Karnachuk O.V."/>
            <person name="Ravin N.V."/>
        </authorList>
    </citation>
    <scope>NUCLEOTIDE SEQUENCE [LARGE SCALE GENOMIC DNA]</scope>
    <source>
        <strain evidence="6">AL31</strain>
    </source>
</reference>
<feature type="transmembrane region" description="Helical" evidence="4">
    <location>
        <begin position="135"/>
        <end position="153"/>
    </location>
</feature>
<protein>
    <submittedName>
        <fullName evidence="6">Oxidoreductase, short-chain dehydrogenase/reductase family</fullName>
    </submittedName>
</protein>
<dbReference type="SMART" id="SM00822">
    <property type="entry name" value="PKS_KR"/>
    <property type="match status" value="1"/>
</dbReference>
<dbReference type="PRINTS" id="PR00081">
    <property type="entry name" value="GDHRDH"/>
</dbReference>
<keyword evidence="4" id="KW-0472">Membrane</keyword>
<evidence type="ECO:0000313" key="7">
    <source>
        <dbReference type="Proteomes" id="UP000244016"/>
    </source>
</evidence>
<keyword evidence="2" id="KW-0560">Oxidoreductase</keyword>
<dbReference type="GO" id="GO:0016020">
    <property type="term" value="C:membrane"/>
    <property type="evidence" value="ECO:0007669"/>
    <property type="project" value="TreeGrafter"/>
</dbReference>
<dbReference type="PRINTS" id="PR00080">
    <property type="entry name" value="SDRFAMILY"/>
</dbReference>
<evidence type="ECO:0000256" key="3">
    <source>
        <dbReference type="RuleBase" id="RU000363"/>
    </source>
</evidence>
<dbReference type="InterPro" id="IPR036291">
    <property type="entry name" value="NAD(P)-bd_dom_sf"/>
</dbReference>
<dbReference type="PANTHER" id="PTHR44196">
    <property type="entry name" value="DEHYDROGENASE/REDUCTASE SDR FAMILY MEMBER 7B"/>
    <property type="match status" value="1"/>
</dbReference>
<evidence type="ECO:0000256" key="4">
    <source>
        <dbReference type="SAM" id="Phobius"/>
    </source>
</evidence>
<sequence length="280" mass="31201">MANSLADRVVLLTGASSGFGALAAERLAARGARLVLMARRKDRLESLAQRLPTPAIVVPGDVTLSDDRERAVSVARKTFGRIDVLINNAGFGRLDWLKNLTPEETDRMIDVNFRAAVHLTHLVLPEMLRRRQGHVVFLASLASFIAMPPYVLYAPTKFALRGFADALRREVGPLGIRVTAIYPAPAATEFAAHNGESVFLPFFSSRRWLFLDPAIVADKLVAALERPRAHVFVPWWIRLLIWGEALSPSLADALIARLVTRPYWERETRRERPPAPETGR</sequence>
<evidence type="ECO:0000313" key="6">
    <source>
        <dbReference type="EMBL" id="PTQ51601.1"/>
    </source>
</evidence>
<dbReference type="InterPro" id="IPR002347">
    <property type="entry name" value="SDR_fam"/>
</dbReference>
<dbReference type="AlphaFoldDB" id="A0A2T5G5Z2"/>
<keyword evidence="4" id="KW-0812">Transmembrane</keyword>
<gene>
    <name evidence="6" type="ORF">BLITH_1239</name>
</gene>
<dbReference type="Pfam" id="PF00106">
    <property type="entry name" value="adh_short"/>
    <property type="match status" value="1"/>
</dbReference>
<keyword evidence="4" id="KW-1133">Transmembrane helix</keyword>
<dbReference type="Gene3D" id="3.40.50.720">
    <property type="entry name" value="NAD(P)-binding Rossmann-like Domain"/>
    <property type="match status" value="1"/>
</dbReference>
<name>A0A2T5G5Z2_9BACL</name>
<accession>A0A2T5G5Z2</accession>
<proteinExistence type="inferred from homology"/>
<dbReference type="SUPFAM" id="SSF51735">
    <property type="entry name" value="NAD(P)-binding Rossmann-fold domains"/>
    <property type="match status" value="1"/>
</dbReference>
<dbReference type="InterPro" id="IPR057326">
    <property type="entry name" value="KR_dom"/>
</dbReference>
<evidence type="ECO:0000259" key="5">
    <source>
        <dbReference type="SMART" id="SM00822"/>
    </source>
</evidence>